<sequence>MPKDELVNAFASPLTKKDILALSQKVGKQNAVPELVELCFLQQKPAIAFRAAWVLENVSLSYPEAFIPYFHTFIKRLPTQKNQSCQRHFTNIVLQFCKPKATPLHKCALAAVPDQSILIESIFEWLIFPKTPVAVRVNCLELLLFFSDTFSWVKEELQAQTEYYLREGSPAMQSRGRKILKQLCK</sequence>
<evidence type="ECO:0000313" key="2">
    <source>
        <dbReference type="Proteomes" id="UP000251692"/>
    </source>
</evidence>
<dbReference type="AlphaFoldDB" id="A0A364RE55"/>
<accession>A0A364RE55</accession>
<name>A0A364RE55_9BACT</name>
<dbReference type="OrthoDB" id="667893at2"/>
<protein>
    <recommendedName>
        <fullName evidence="3">DNA alkylation repair enzyme</fullName>
    </recommendedName>
</protein>
<keyword evidence="2" id="KW-1185">Reference proteome</keyword>
<organism evidence="1 2">
    <name type="scientific">Pontibacter arcticus</name>
    <dbReference type="NCBI Taxonomy" id="2080288"/>
    <lineage>
        <taxon>Bacteria</taxon>
        <taxon>Pseudomonadati</taxon>
        <taxon>Bacteroidota</taxon>
        <taxon>Cytophagia</taxon>
        <taxon>Cytophagales</taxon>
        <taxon>Hymenobacteraceae</taxon>
        <taxon>Pontibacter</taxon>
    </lineage>
</organism>
<dbReference type="InterPro" id="IPR016024">
    <property type="entry name" value="ARM-type_fold"/>
</dbReference>
<dbReference type="EMBL" id="QMDV01000003">
    <property type="protein sequence ID" value="RAU82601.1"/>
    <property type="molecule type" value="Genomic_DNA"/>
</dbReference>
<dbReference type="Proteomes" id="UP000251692">
    <property type="component" value="Unassembled WGS sequence"/>
</dbReference>
<comment type="caution">
    <text evidence="1">The sequence shown here is derived from an EMBL/GenBank/DDBJ whole genome shotgun (WGS) entry which is preliminary data.</text>
</comment>
<dbReference type="RefSeq" id="WP_112306194.1">
    <property type="nucleotide sequence ID" value="NZ_QMDV01000003.1"/>
</dbReference>
<reference evidence="1 2" key="2">
    <citation type="submission" date="2018-07" db="EMBL/GenBank/DDBJ databases">
        <title>Pontibacter sp. 2b14 genomic sequence and assembly.</title>
        <authorList>
            <person name="Du Z.-J."/>
        </authorList>
    </citation>
    <scope>NUCLEOTIDE SEQUENCE [LARGE SCALE GENOMIC DNA]</scope>
    <source>
        <strain evidence="1 2">2b14</strain>
    </source>
</reference>
<gene>
    <name evidence="1" type="ORF">DP923_12615</name>
</gene>
<evidence type="ECO:0000313" key="1">
    <source>
        <dbReference type="EMBL" id="RAU82601.1"/>
    </source>
</evidence>
<evidence type="ECO:0008006" key="3">
    <source>
        <dbReference type="Google" id="ProtNLM"/>
    </source>
</evidence>
<reference evidence="1 2" key="1">
    <citation type="submission" date="2018-06" db="EMBL/GenBank/DDBJ databases">
        <authorList>
            <person name="Liu Z.-W."/>
        </authorList>
    </citation>
    <scope>NUCLEOTIDE SEQUENCE [LARGE SCALE GENOMIC DNA]</scope>
    <source>
        <strain evidence="1 2">2b14</strain>
    </source>
</reference>
<dbReference type="SUPFAM" id="SSF48371">
    <property type="entry name" value="ARM repeat"/>
    <property type="match status" value="1"/>
</dbReference>
<proteinExistence type="predicted"/>